<dbReference type="AlphaFoldDB" id="F2NXC8"/>
<dbReference type="HOGENOM" id="CLU_721482_0_0_12"/>
<sequence length="383" mass="43747">MEQIVLAGASFVFGLDEIREAFLSIGIESSFAEVPYMLKYQKISEKEKIEFTEKISENKIVVPLSEYWISECIKSNNCRISKNALLASRSKKKLYSLLSIFKVPKNFDSIQQAKDFVNQTGKSIIVKPDGLFSGYGIKISNKENIDEVEKFIFNARNVNNRALKLFEIKNNNALVTEYIFGKEYSADIFYFKGKISLVRLCKKEIVFIHGTPCTAVYQLLNPTAEIKSVLEKWCNALFEKENISFGQFDFIEDRDGDFVPIDFAPRIGGGIEELLKCCKKNVYADAVLNIFNKNENNILPLDEKYLSQFNYLPTKSGKIFNDNYKLLSGKKIIYKHNGDFVPECPSSSASRIAVVIARHKSPVEKEILYSLLIGSEHIEFWKK</sequence>
<protein>
    <recommendedName>
        <fullName evidence="2">ATP-grasp domain-containing protein</fullName>
    </recommendedName>
</protein>
<keyword evidence="1" id="KW-0547">Nucleotide-binding</keyword>
<name>F2NXC8_TRES6</name>
<evidence type="ECO:0000313" key="4">
    <source>
        <dbReference type="Proteomes" id="UP000006852"/>
    </source>
</evidence>
<reference evidence="3 4" key="1">
    <citation type="journal article" date="2011" name="Stand. Genomic Sci.">
        <title>Complete genome sequence of Treponema succinifaciens type strain (6091).</title>
        <authorList>
            <person name="Han C."/>
            <person name="Gronow S."/>
            <person name="Teshima H."/>
            <person name="Lapidus A."/>
            <person name="Nolan M."/>
            <person name="Lucas S."/>
            <person name="Hammon N."/>
            <person name="Deshpande S."/>
            <person name="Cheng J.F."/>
            <person name="Zeytun A."/>
            <person name="Tapia R."/>
            <person name="Goodwin L."/>
            <person name="Pitluck S."/>
            <person name="Liolios K."/>
            <person name="Pagani I."/>
            <person name="Ivanova N."/>
            <person name="Mavromatis K."/>
            <person name="Mikhailova N."/>
            <person name="Huntemann M."/>
            <person name="Pati A."/>
            <person name="Chen A."/>
            <person name="Palaniappan K."/>
            <person name="Land M."/>
            <person name="Hauser L."/>
            <person name="Brambilla E.M."/>
            <person name="Rohde M."/>
            <person name="Goker M."/>
            <person name="Woyke T."/>
            <person name="Bristow J."/>
            <person name="Eisen J.A."/>
            <person name="Markowitz V."/>
            <person name="Hugenholtz P."/>
            <person name="Kyrpides N.C."/>
            <person name="Klenk H.P."/>
            <person name="Detter J.C."/>
        </authorList>
    </citation>
    <scope>NUCLEOTIDE SEQUENCE [LARGE SCALE GENOMIC DNA]</scope>
    <source>
        <strain evidence="4">ATCC 33096 / DSM 2489 / 6091</strain>
    </source>
</reference>
<gene>
    <name evidence="3" type="ordered locus">Tresu_0813</name>
</gene>
<proteinExistence type="predicted"/>
<dbReference type="Pfam" id="PF13535">
    <property type="entry name" value="ATP-grasp_4"/>
    <property type="match status" value="1"/>
</dbReference>
<evidence type="ECO:0000313" key="3">
    <source>
        <dbReference type="EMBL" id="AEB13741.1"/>
    </source>
</evidence>
<dbReference type="KEGG" id="tsu:Tresu_0813"/>
<dbReference type="GO" id="GO:0046872">
    <property type="term" value="F:metal ion binding"/>
    <property type="evidence" value="ECO:0007669"/>
    <property type="project" value="InterPro"/>
</dbReference>
<dbReference type="SUPFAM" id="SSF56059">
    <property type="entry name" value="Glutathione synthetase ATP-binding domain-like"/>
    <property type="match status" value="1"/>
</dbReference>
<dbReference type="EMBL" id="CP002631">
    <property type="protein sequence ID" value="AEB13741.1"/>
    <property type="molecule type" value="Genomic_DNA"/>
</dbReference>
<dbReference type="GO" id="GO:0005524">
    <property type="term" value="F:ATP binding"/>
    <property type="evidence" value="ECO:0007669"/>
    <property type="project" value="UniProtKB-UniRule"/>
</dbReference>
<dbReference type="Gene3D" id="3.30.1490.20">
    <property type="entry name" value="ATP-grasp fold, A domain"/>
    <property type="match status" value="1"/>
</dbReference>
<evidence type="ECO:0000256" key="1">
    <source>
        <dbReference type="PROSITE-ProRule" id="PRU00409"/>
    </source>
</evidence>
<dbReference type="STRING" id="869209.Tresu_0813"/>
<dbReference type="InterPro" id="IPR013815">
    <property type="entry name" value="ATP_grasp_subdomain_1"/>
</dbReference>
<keyword evidence="4" id="KW-1185">Reference proteome</keyword>
<evidence type="ECO:0000259" key="2">
    <source>
        <dbReference type="PROSITE" id="PS50975"/>
    </source>
</evidence>
<keyword evidence="1" id="KW-0067">ATP-binding</keyword>
<reference evidence="4" key="2">
    <citation type="submission" date="2011-04" db="EMBL/GenBank/DDBJ databases">
        <title>The complete genome of chromosome of Treponema succinifaciens DSM 2489.</title>
        <authorList>
            <person name="Lucas S."/>
            <person name="Copeland A."/>
            <person name="Lapidus A."/>
            <person name="Bruce D."/>
            <person name="Goodwin L."/>
            <person name="Pitluck S."/>
            <person name="Peters L."/>
            <person name="Kyrpides N."/>
            <person name="Mavromatis K."/>
            <person name="Ivanova N."/>
            <person name="Ovchinnikova G."/>
            <person name="Teshima H."/>
            <person name="Detter J.C."/>
            <person name="Tapia R."/>
            <person name="Han C."/>
            <person name="Land M."/>
            <person name="Hauser L."/>
            <person name="Markowitz V."/>
            <person name="Cheng J.-F."/>
            <person name="Hugenholtz P."/>
            <person name="Woyke T."/>
            <person name="Wu D."/>
            <person name="Gronow S."/>
            <person name="Wellnitz S."/>
            <person name="Brambilla E."/>
            <person name="Klenk H.-P."/>
            <person name="Eisen J.A."/>
        </authorList>
    </citation>
    <scope>NUCLEOTIDE SEQUENCE [LARGE SCALE GENOMIC DNA]</scope>
    <source>
        <strain evidence="4">ATCC 33096 / DSM 2489 / 6091</strain>
    </source>
</reference>
<feature type="domain" description="ATP-grasp" evidence="2">
    <location>
        <begin position="91"/>
        <end position="292"/>
    </location>
</feature>
<accession>F2NXC8</accession>
<dbReference type="PROSITE" id="PS50975">
    <property type="entry name" value="ATP_GRASP"/>
    <property type="match status" value="1"/>
</dbReference>
<dbReference type="GeneID" id="302997989"/>
<dbReference type="RefSeq" id="WP_013701034.1">
    <property type="nucleotide sequence ID" value="NC_015385.1"/>
</dbReference>
<organism evidence="3 4">
    <name type="scientific">Treponema succinifaciens (strain ATCC 33096 / DSM 2489 / 6091)</name>
    <dbReference type="NCBI Taxonomy" id="869209"/>
    <lineage>
        <taxon>Bacteria</taxon>
        <taxon>Pseudomonadati</taxon>
        <taxon>Spirochaetota</taxon>
        <taxon>Spirochaetia</taxon>
        <taxon>Spirochaetales</taxon>
        <taxon>Treponemataceae</taxon>
        <taxon>Treponema</taxon>
    </lineage>
</organism>
<dbReference type="InterPro" id="IPR011761">
    <property type="entry name" value="ATP-grasp"/>
</dbReference>
<dbReference type="OrthoDB" id="24041at2"/>
<dbReference type="Gene3D" id="3.30.470.20">
    <property type="entry name" value="ATP-grasp fold, B domain"/>
    <property type="match status" value="1"/>
</dbReference>
<dbReference type="Proteomes" id="UP000006852">
    <property type="component" value="Chromosome"/>
</dbReference>